<feature type="compositionally biased region" description="Polar residues" evidence="1">
    <location>
        <begin position="9"/>
        <end position="26"/>
    </location>
</feature>
<reference evidence="2 3" key="1">
    <citation type="journal article" date="2016" name="Nat. Commun.">
        <title>Extremotolerant tardigrade genome and improved radiotolerance of human cultured cells by tardigrade-unique protein.</title>
        <authorList>
            <person name="Hashimoto T."/>
            <person name="Horikawa D.D."/>
            <person name="Saito Y."/>
            <person name="Kuwahara H."/>
            <person name="Kozuka-Hata H."/>
            <person name="Shin-I T."/>
            <person name="Minakuchi Y."/>
            <person name="Ohishi K."/>
            <person name="Motoyama A."/>
            <person name="Aizu T."/>
            <person name="Enomoto A."/>
            <person name="Kondo K."/>
            <person name="Tanaka S."/>
            <person name="Hara Y."/>
            <person name="Koshikawa S."/>
            <person name="Sagara H."/>
            <person name="Miura T."/>
            <person name="Yokobori S."/>
            <person name="Miyagawa K."/>
            <person name="Suzuki Y."/>
            <person name="Kubo T."/>
            <person name="Oyama M."/>
            <person name="Kohara Y."/>
            <person name="Fujiyama A."/>
            <person name="Arakawa K."/>
            <person name="Katayama T."/>
            <person name="Toyoda A."/>
            <person name="Kunieda T."/>
        </authorList>
    </citation>
    <scope>NUCLEOTIDE SEQUENCE [LARGE SCALE GENOMIC DNA]</scope>
    <source>
        <strain evidence="2 3">YOKOZUNA-1</strain>
    </source>
</reference>
<gene>
    <name evidence="2" type="primary">RvY_09203-1</name>
    <name evidence="2" type="synonym">RvY_09203.1</name>
    <name evidence="2" type="ORF">RvY_09203</name>
</gene>
<evidence type="ECO:0000313" key="2">
    <source>
        <dbReference type="EMBL" id="GAU97997.1"/>
    </source>
</evidence>
<evidence type="ECO:0000313" key="3">
    <source>
        <dbReference type="Proteomes" id="UP000186922"/>
    </source>
</evidence>
<name>A0A1D1VE31_RAMVA</name>
<feature type="compositionally biased region" description="Polar residues" evidence="1">
    <location>
        <begin position="95"/>
        <end position="118"/>
    </location>
</feature>
<feature type="region of interest" description="Disordered" evidence="1">
    <location>
        <begin position="90"/>
        <end position="118"/>
    </location>
</feature>
<sequence length="118" mass="12577">MVAAVRHSLPSNYLTSRENGSRTLGTPQKAGKVPSLEKSGVLGHCADAKHRLKPRFPATSDTALDDSNPPPCVLLFAQRSAETFNGHTELENNLGRKSSPQPGLTIGETLQRTTAKSG</sequence>
<dbReference type="EMBL" id="BDGG01000004">
    <property type="protein sequence ID" value="GAU97997.1"/>
    <property type="molecule type" value="Genomic_DNA"/>
</dbReference>
<dbReference type="Proteomes" id="UP000186922">
    <property type="component" value="Unassembled WGS sequence"/>
</dbReference>
<organism evidence="2 3">
    <name type="scientific">Ramazzottius varieornatus</name>
    <name type="common">Water bear</name>
    <name type="synonym">Tardigrade</name>
    <dbReference type="NCBI Taxonomy" id="947166"/>
    <lineage>
        <taxon>Eukaryota</taxon>
        <taxon>Metazoa</taxon>
        <taxon>Ecdysozoa</taxon>
        <taxon>Tardigrada</taxon>
        <taxon>Eutardigrada</taxon>
        <taxon>Parachela</taxon>
        <taxon>Hypsibioidea</taxon>
        <taxon>Ramazzottiidae</taxon>
        <taxon>Ramazzottius</taxon>
    </lineage>
</organism>
<protein>
    <submittedName>
        <fullName evidence="2">Uncharacterized protein</fullName>
    </submittedName>
</protein>
<accession>A0A1D1VE31</accession>
<proteinExistence type="predicted"/>
<feature type="region of interest" description="Disordered" evidence="1">
    <location>
        <begin position="1"/>
        <end position="35"/>
    </location>
</feature>
<comment type="caution">
    <text evidence="2">The sequence shown here is derived from an EMBL/GenBank/DDBJ whole genome shotgun (WGS) entry which is preliminary data.</text>
</comment>
<evidence type="ECO:0000256" key="1">
    <source>
        <dbReference type="SAM" id="MobiDB-lite"/>
    </source>
</evidence>
<dbReference type="AlphaFoldDB" id="A0A1D1VE31"/>
<keyword evidence="3" id="KW-1185">Reference proteome</keyword>